<evidence type="ECO:0000313" key="2">
    <source>
        <dbReference type="Proteomes" id="UP001519535"/>
    </source>
</evidence>
<accession>A0ABS5RPY5</accession>
<keyword evidence="2" id="KW-1185">Reference proteome</keyword>
<organism evidence="1 2">
    <name type="scientific">Mycolicibacter acidiphilus</name>
    <dbReference type="NCBI Taxonomy" id="2835306"/>
    <lineage>
        <taxon>Bacteria</taxon>
        <taxon>Bacillati</taxon>
        <taxon>Actinomycetota</taxon>
        <taxon>Actinomycetes</taxon>
        <taxon>Mycobacteriales</taxon>
        <taxon>Mycobacteriaceae</taxon>
        <taxon>Mycolicibacter</taxon>
    </lineage>
</organism>
<name>A0ABS5RPY5_9MYCO</name>
<dbReference type="RefSeq" id="WP_214094438.1">
    <property type="nucleotide sequence ID" value="NZ_JAHCLR010000050.1"/>
</dbReference>
<dbReference type="EMBL" id="JAHCLR010000050">
    <property type="protein sequence ID" value="MBS9535581.1"/>
    <property type="molecule type" value="Genomic_DNA"/>
</dbReference>
<dbReference type="Proteomes" id="UP001519535">
    <property type="component" value="Unassembled WGS sequence"/>
</dbReference>
<sequence length="73" mass="8132">MTVERTHHVWHIAHPGSATFATEDTVIRCETPDVAEARTRAGLNLQSPGATLRYLGTMTTDTYDALLAEYRSR</sequence>
<evidence type="ECO:0000313" key="1">
    <source>
        <dbReference type="EMBL" id="MBS9535581.1"/>
    </source>
</evidence>
<reference evidence="1 2" key="1">
    <citation type="submission" date="2021-05" db="EMBL/GenBank/DDBJ databases">
        <title>Mycobacterium acidophilum sp. nov., an extremely acid-tolerant member of the genus Mycobacterium.</title>
        <authorList>
            <person name="Xia J."/>
        </authorList>
    </citation>
    <scope>NUCLEOTIDE SEQUENCE [LARGE SCALE GENOMIC DNA]</scope>
    <source>
        <strain evidence="1 2">M1</strain>
    </source>
</reference>
<protein>
    <submittedName>
        <fullName evidence="1">Uncharacterized protein</fullName>
    </submittedName>
</protein>
<proteinExistence type="predicted"/>
<comment type="caution">
    <text evidence="1">The sequence shown here is derived from an EMBL/GenBank/DDBJ whole genome shotgun (WGS) entry which is preliminary data.</text>
</comment>
<gene>
    <name evidence="1" type="ORF">KIH27_18505</name>
</gene>